<dbReference type="RefSeq" id="WP_073265928.1">
    <property type="nucleotide sequence ID" value="NZ_FRBQ01000003.1"/>
</dbReference>
<dbReference type="InterPro" id="IPR050767">
    <property type="entry name" value="Sel1_AlgK"/>
</dbReference>
<dbReference type="PANTHER" id="PTHR11102:SF160">
    <property type="entry name" value="ERAD-ASSOCIATED E3 UBIQUITIN-PROTEIN LIGASE COMPONENT HRD3"/>
    <property type="match status" value="1"/>
</dbReference>
<reference evidence="3" key="1">
    <citation type="submission" date="2016-11" db="EMBL/GenBank/DDBJ databases">
        <authorList>
            <person name="Varghese N."/>
            <person name="Submissions S."/>
        </authorList>
    </citation>
    <scope>NUCLEOTIDE SEQUENCE [LARGE SCALE GENOMIC DNA]</scope>
    <source>
        <strain evidence="3">CECT 8089</strain>
    </source>
</reference>
<name>A0A1M7GEG4_9GAMM</name>
<dbReference type="SMART" id="SM00671">
    <property type="entry name" value="SEL1"/>
    <property type="match status" value="4"/>
</dbReference>
<proteinExistence type="predicted"/>
<dbReference type="PANTHER" id="PTHR11102">
    <property type="entry name" value="SEL-1-LIKE PROTEIN"/>
    <property type="match status" value="1"/>
</dbReference>
<dbReference type="Gene3D" id="1.25.40.10">
    <property type="entry name" value="Tetratricopeptide repeat domain"/>
    <property type="match status" value="2"/>
</dbReference>
<protein>
    <recommendedName>
        <fullName evidence="4">TPR repeat</fullName>
    </recommendedName>
</protein>
<dbReference type="STRING" id="1220495.SAMN05216288_3158"/>
<dbReference type="AlphaFoldDB" id="A0A1M7GEG4"/>
<evidence type="ECO:0008006" key="4">
    <source>
        <dbReference type="Google" id="ProtNLM"/>
    </source>
</evidence>
<dbReference type="InterPro" id="IPR006597">
    <property type="entry name" value="Sel1-like"/>
</dbReference>
<accession>A0A1M7GEG4</accession>
<evidence type="ECO:0000313" key="3">
    <source>
        <dbReference type="Proteomes" id="UP000184305"/>
    </source>
</evidence>
<organism evidence="2 3">
    <name type="scientific">Phytopseudomonas punonensis</name>
    <dbReference type="NCBI Taxonomy" id="1220495"/>
    <lineage>
        <taxon>Bacteria</taxon>
        <taxon>Pseudomonadati</taxon>
        <taxon>Pseudomonadota</taxon>
        <taxon>Gammaproteobacteria</taxon>
        <taxon>Pseudomonadales</taxon>
        <taxon>Pseudomonadaceae</taxon>
        <taxon>Phytopseudomonas</taxon>
    </lineage>
</organism>
<dbReference type="OrthoDB" id="9792653at2"/>
<dbReference type="Proteomes" id="UP000184305">
    <property type="component" value="Unassembled WGS sequence"/>
</dbReference>
<gene>
    <name evidence="2" type="ORF">SAMN05216288_3158</name>
</gene>
<evidence type="ECO:0000313" key="2">
    <source>
        <dbReference type="EMBL" id="SHM14508.1"/>
    </source>
</evidence>
<evidence type="ECO:0000256" key="1">
    <source>
        <dbReference type="SAM" id="SignalP"/>
    </source>
</evidence>
<sequence length="291" mass="31971">MHPLALLAAPLLLVCALAAQADASPPCPVNDIADDPHGVGVVRDKAESGDLCAQFNLGYYHYTHQSYEAAERMYALAADQGNARAAFEIAMMYRDNLLEDNAGQRRQWLEKSAALGADLAQIELGIDHWEQRENNDQLYQAMHWFEQAAIQGNTQGQYLLGEGYWVDRGIEGFAADDQLAIRYGGNDELGAYWVCKAAEQGNADAQFAISEAYSIGRGVPASSIQRHLWLTKAGENGHEEALTWLDESGTAWYTRLETWAKRQMSDEVATCPALPSKQESDEAGLTAIEAS</sequence>
<feature type="signal peptide" evidence="1">
    <location>
        <begin position="1"/>
        <end position="21"/>
    </location>
</feature>
<dbReference type="EMBL" id="FRBQ01000003">
    <property type="protein sequence ID" value="SHM14508.1"/>
    <property type="molecule type" value="Genomic_DNA"/>
</dbReference>
<dbReference type="Pfam" id="PF08238">
    <property type="entry name" value="Sel1"/>
    <property type="match status" value="6"/>
</dbReference>
<keyword evidence="3" id="KW-1185">Reference proteome</keyword>
<feature type="chain" id="PRO_5012658263" description="TPR repeat" evidence="1">
    <location>
        <begin position="22"/>
        <end position="291"/>
    </location>
</feature>
<dbReference type="InterPro" id="IPR011990">
    <property type="entry name" value="TPR-like_helical_dom_sf"/>
</dbReference>
<keyword evidence="1" id="KW-0732">Signal</keyword>
<dbReference type="SUPFAM" id="SSF81901">
    <property type="entry name" value="HCP-like"/>
    <property type="match status" value="2"/>
</dbReference>